<dbReference type="Proteomes" id="UP000287188">
    <property type="component" value="Unassembled WGS sequence"/>
</dbReference>
<evidence type="ECO:0000313" key="1">
    <source>
        <dbReference type="EMBL" id="GCE16759.1"/>
    </source>
</evidence>
<proteinExistence type="predicted"/>
<comment type="caution">
    <text evidence="1">The sequence shown here is derived from an EMBL/GenBank/DDBJ whole genome shotgun (WGS) entry which is preliminary data.</text>
</comment>
<dbReference type="RefSeq" id="WP_126548591.1">
    <property type="nucleotide sequence ID" value="NZ_BIFS01000001.1"/>
</dbReference>
<reference evidence="2" key="1">
    <citation type="submission" date="2018-12" db="EMBL/GenBank/DDBJ databases">
        <title>Tengunoibacter tsumagoiensis gen. nov., sp. nov., Dictyobacter kobayashii sp. nov., D. alpinus sp. nov., and D. joshuensis sp. nov. and description of Dictyobacteraceae fam. nov. within the order Ktedonobacterales isolated from Tengu-no-mugimeshi.</title>
        <authorList>
            <person name="Wang C.M."/>
            <person name="Zheng Y."/>
            <person name="Sakai Y."/>
            <person name="Toyoda A."/>
            <person name="Minakuchi Y."/>
            <person name="Abe K."/>
            <person name="Yokota A."/>
            <person name="Yabe S."/>
        </authorList>
    </citation>
    <scope>NUCLEOTIDE SEQUENCE [LARGE SCALE GENOMIC DNA]</scope>
    <source>
        <strain evidence="2">Uno11</strain>
    </source>
</reference>
<sequence>MFNKKLLLPHSFGLSFTQSEVDFVIPDLTTDIPLCIDPFLLYRSKDALLSNQHQNLLAIFNQGIRYYREGKEKELAHLIDFPEANEISFGYSDRHSKGSGLGTQLNQLLSNTLSASEPLQVRGLRHIEELQLVSIGIGADRVSDIAANVLKEFLINYTQKQAKLWNIPLTPGLPISHYFDFESWEWSDGYFDLPKNPITGDPILLVPRRIVRRLPWINYDDFVNHELKMFLRPTPNKRMPTYPGMAKQEKLQIAKQEVVKLTRESLTLLDQYIRRKEKEGSQAEPLLTHEQAGDTTSNYQIGENFIARLNNLPSGRATANEYQRLIFEILNYLFEPELTMVN</sequence>
<keyword evidence="2" id="KW-1185">Reference proteome</keyword>
<evidence type="ECO:0000313" key="2">
    <source>
        <dbReference type="Proteomes" id="UP000287188"/>
    </source>
</evidence>
<organism evidence="1 2">
    <name type="scientific">Dictyobacter kobayashii</name>
    <dbReference type="NCBI Taxonomy" id="2014872"/>
    <lineage>
        <taxon>Bacteria</taxon>
        <taxon>Bacillati</taxon>
        <taxon>Chloroflexota</taxon>
        <taxon>Ktedonobacteria</taxon>
        <taxon>Ktedonobacterales</taxon>
        <taxon>Dictyobacteraceae</taxon>
        <taxon>Dictyobacter</taxon>
    </lineage>
</organism>
<gene>
    <name evidence="1" type="ORF">KDK_05590</name>
</gene>
<name>A0A402ACE3_9CHLR</name>
<accession>A0A402ACE3</accession>
<protein>
    <submittedName>
        <fullName evidence="1">Uncharacterized protein</fullName>
    </submittedName>
</protein>
<dbReference type="AlphaFoldDB" id="A0A402ACE3"/>
<dbReference type="OrthoDB" id="6691177at2"/>
<dbReference type="EMBL" id="BIFS01000001">
    <property type="protein sequence ID" value="GCE16759.1"/>
    <property type="molecule type" value="Genomic_DNA"/>
</dbReference>